<dbReference type="Proteomes" id="UP000095558">
    <property type="component" value="Unassembled WGS sequence"/>
</dbReference>
<feature type="domain" description="VanZ-like" evidence="3">
    <location>
        <begin position="162"/>
        <end position="255"/>
    </location>
</feature>
<keyword evidence="1" id="KW-0472">Membrane</keyword>
<keyword evidence="2" id="KW-0732">Signal</keyword>
<name>A0A174HUJ4_9CLOT</name>
<dbReference type="Pfam" id="PF04892">
    <property type="entry name" value="VanZ"/>
    <property type="match status" value="1"/>
</dbReference>
<dbReference type="RefSeq" id="WP_055277857.1">
    <property type="nucleotide sequence ID" value="NZ_CYZV01000051.1"/>
</dbReference>
<reference evidence="4 5" key="1">
    <citation type="submission" date="2015-09" db="EMBL/GenBank/DDBJ databases">
        <authorList>
            <consortium name="Pathogen Informatics"/>
        </authorList>
    </citation>
    <scope>NUCLEOTIDE SEQUENCE [LARGE SCALE GENOMIC DNA]</scope>
    <source>
        <strain evidence="4 5">2789STDY5834855</strain>
    </source>
</reference>
<feature type="transmembrane region" description="Helical" evidence="1">
    <location>
        <begin position="240"/>
        <end position="260"/>
    </location>
</feature>
<organism evidence="4 5">
    <name type="scientific">Clostridium disporicum</name>
    <dbReference type="NCBI Taxonomy" id="84024"/>
    <lineage>
        <taxon>Bacteria</taxon>
        <taxon>Bacillati</taxon>
        <taxon>Bacillota</taxon>
        <taxon>Clostridia</taxon>
        <taxon>Eubacteriales</taxon>
        <taxon>Clostridiaceae</taxon>
        <taxon>Clostridium</taxon>
    </lineage>
</organism>
<dbReference type="NCBIfam" id="NF037970">
    <property type="entry name" value="vanZ_1"/>
    <property type="match status" value="1"/>
</dbReference>
<evidence type="ECO:0000259" key="3">
    <source>
        <dbReference type="Pfam" id="PF04892"/>
    </source>
</evidence>
<dbReference type="EMBL" id="CYZV01000051">
    <property type="protein sequence ID" value="CUO77901.1"/>
    <property type="molecule type" value="Genomic_DNA"/>
</dbReference>
<protein>
    <submittedName>
        <fullName evidence="4">Acetobutylicum phosphotransbutyrylase</fullName>
    </submittedName>
</protein>
<feature type="transmembrane region" description="Helical" evidence="1">
    <location>
        <begin position="204"/>
        <end position="220"/>
    </location>
</feature>
<gene>
    <name evidence="4" type="ORF">ERS852470_03344</name>
</gene>
<evidence type="ECO:0000313" key="5">
    <source>
        <dbReference type="Proteomes" id="UP000095558"/>
    </source>
</evidence>
<dbReference type="AlphaFoldDB" id="A0A174HUJ4"/>
<keyword evidence="1" id="KW-0812">Transmembrane</keyword>
<evidence type="ECO:0000256" key="1">
    <source>
        <dbReference type="SAM" id="Phobius"/>
    </source>
</evidence>
<feature type="chain" id="PRO_5039288916" evidence="2">
    <location>
        <begin position="23"/>
        <end position="270"/>
    </location>
</feature>
<keyword evidence="1" id="KW-1133">Transmembrane helix</keyword>
<proteinExistence type="predicted"/>
<feature type="signal peptide" evidence="2">
    <location>
        <begin position="1"/>
        <end position="22"/>
    </location>
</feature>
<accession>A0A174HUJ4</accession>
<dbReference type="InterPro" id="IPR006976">
    <property type="entry name" value="VanZ-like"/>
</dbReference>
<feature type="transmembrane region" description="Helical" evidence="1">
    <location>
        <begin position="180"/>
        <end position="197"/>
    </location>
</feature>
<sequence>MKKKLSIVLCILWMGFIFYNSSQPGNQSNEKSIKVLNMIKEFQDNALDMIRKIINGNNSSSLNGYIVYNESTREIIVPNSTVNWGECNEGEISNIFISYDNSENYNSIELCWINSDNVESISSNRIKINKVTQESNDIFKNRMISIDKSDIKNLLIKVRDRIKSFVYEHFNNFNVFVRKSAHAFEFLVLAILLLWAMACHEIKGMKAVIFTLLIVLFYAMTDEFHQLFVPGRGASINDVMIDFIGGVIGSILYSCASWLCNIKVSAFEKV</sequence>
<evidence type="ECO:0000256" key="2">
    <source>
        <dbReference type="SAM" id="SignalP"/>
    </source>
</evidence>
<evidence type="ECO:0000313" key="4">
    <source>
        <dbReference type="EMBL" id="CUO77901.1"/>
    </source>
</evidence>